<name>L8GTT9_ACACF</name>
<gene>
    <name evidence="4" type="ORF">ACA1_163790</name>
</gene>
<dbReference type="GO" id="GO:0017150">
    <property type="term" value="F:tRNA dihydrouridine synthase activity"/>
    <property type="evidence" value="ECO:0007669"/>
    <property type="project" value="TreeGrafter"/>
</dbReference>
<dbReference type="GO" id="GO:0046872">
    <property type="term" value="F:metal ion binding"/>
    <property type="evidence" value="ECO:0007669"/>
    <property type="project" value="UniProtKB-KW"/>
</dbReference>
<dbReference type="InterPro" id="IPR052582">
    <property type="entry name" value="tRNA-DUS-like"/>
</dbReference>
<organism evidence="4 5">
    <name type="scientific">Acanthamoeba castellanii (strain ATCC 30010 / Neff)</name>
    <dbReference type="NCBI Taxonomy" id="1257118"/>
    <lineage>
        <taxon>Eukaryota</taxon>
        <taxon>Amoebozoa</taxon>
        <taxon>Discosea</taxon>
        <taxon>Longamoebia</taxon>
        <taxon>Centramoebida</taxon>
        <taxon>Acanthamoebidae</taxon>
        <taxon>Acanthamoeba</taxon>
    </lineage>
</organism>
<dbReference type="OrthoDB" id="10262250at2759"/>
<evidence type="ECO:0000259" key="3">
    <source>
        <dbReference type="PROSITE" id="PS51471"/>
    </source>
</evidence>
<keyword evidence="1" id="KW-0479">Metal-binding</keyword>
<reference evidence="4 5" key="1">
    <citation type="journal article" date="2013" name="Genome Biol.">
        <title>Genome of Acanthamoeba castellanii highlights extensive lateral gene transfer and early evolution of tyrosine kinase signaling.</title>
        <authorList>
            <person name="Clarke M."/>
            <person name="Lohan A.J."/>
            <person name="Liu B."/>
            <person name="Lagkouvardos I."/>
            <person name="Roy S."/>
            <person name="Zafar N."/>
            <person name="Bertelli C."/>
            <person name="Schilde C."/>
            <person name="Kianianmomeni A."/>
            <person name="Burglin T.R."/>
            <person name="Frech C."/>
            <person name="Turcotte B."/>
            <person name="Kopec K.O."/>
            <person name="Synnott J.M."/>
            <person name="Choo C."/>
            <person name="Paponov I."/>
            <person name="Finkler A."/>
            <person name="Soon Heng Tan C."/>
            <person name="Hutchins A.P."/>
            <person name="Weinmeier T."/>
            <person name="Rattei T."/>
            <person name="Chu J.S."/>
            <person name="Gimenez G."/>
            <person name="Irimia M."/>
            <person name="Rigden D.J."/>
            <person name="Fitzpatrick D.A."/>
            <person name="Lorenzo-Morales J."/>
            <person name="Bateman A."/>
            <person name="Chiu C.H."/>
            <person name="Tang P."/>
            <person name="Hegemann P."/>
            <person name="Fromm H."/>
            <person name="Raoult D."/>
            <person name="Greub G."/>
            <person name="Miranda-Saavedra D."/>
            <person name="Chen N."/>
            <person name="Nash P."/>
            <person name="Ginger M.L."/>
            <person name="Horn M."/>
            <person name="Schaap P."/>
            <person name="Caler L."/>
            <person name="Loftus B."/>
        </authorList>
    </citation>
    <scope>NUCLEOTIDE SEQUENCE [LARGE SCALE GENOMIC DNA]</scope>
    <source>
        <strain evidence="4 5">Neff</strain>
    </source>
</reference>
<dbReference type="KEGG" id="acan:ACA1_163790"/>
<evidence type="ECO:0000313" key="5">
    <source>
        <dbReference type="Proteomes" id="UP000011083"/>
    </source>
</evidence>
<dbReference type="InterPro" id="IPR056470">
    <property type="entry name" value="BesD/HalB-like"/>
</dbReference>
<dbReference type="PROSITE" id="PS51471">
    <property type="entry name" value="FE2OG_OXY"/>
    <property type="match status" value="1"/>
</dbReference>
<accession>L8GTT9</accession>
<dbReference type="PANTHER" id="PTHR45936:SF1">
    <property type="entry name" value="TRNA-DIHYDROURIDINE(20) SYNTHASE [NAD(P)+]-LIKE"/>
    <property type="match status" value="1"/>
</dbReference>
<dbReference type="GeneID" id="14916256"/>
<dbReference type="Proteomes" id="UP000011083">
    <property type="component" value="Unassembled WGS sequence"/>
</dbReference>
<proteinExistence type="inferred from homology"/>
<comment type="similarity">
    <text evidence="1">Belongs to the iron/ascorbate-dependent oxidoreductase family.</text>
</comment>
<dbReference type="VEuPathDB" id="AmoebaDB:ACA1_163790"/>
<evidence type="ECO:0000256" key="2">
    <source>
        <dbReference type="SAM" id="MobiDB-lite"/>
    </source>
</evidence>
<feature type="domain" description="Fe2OG dioxygenase" evidence="3">
    <location>
        <begin position="208"/>
        <end position="336"/>
    </location>
</feature>
<feature type="region of interest" description="Disordered" evidence="2">
    <location>
        <begin position="134"/>
        <end position="162"/>
    </location>
</feature>
<evidence type="ECO:0000256" key="1">
    <source>
        <dbReference type="RuleBase" id="RU003682"/>
    </source>
</evidence>
<keyword evidence="1" id="KW-0560">Oxidoreductase</keyword>
<dbReference type="GO" id="GO:0005737">
    <property type="term" value="C:cytoplasm"/>
    <property type="evidence" value="ECO:0007669"/>
    <property type="project" value="TreeGrafter"/>
</dbReference>
<dbReference type="Gene3D" id="3.20.20.70">
    <property type="entry name" value="Aldolase class I"/>
    <property type="match status" value="1"/>
</dbReference>
<dbReference type="InterPro" id="IPR013785">
    <property type="entry name" value="Aldolase_TIM"/>
</dbReference>
<protein>
    <submittedName>
        <fullName evidence="4">Oxidoreductase, 2OG-Fe(II) oxygenase family protein</fullName>
    </submittedName>
</protein>
<sequence length="353" mass="39230">MKREHDELAEDTADLTQVSSEGSRLKGPDAYRNKTILAPMGTLPMRLLALEYGADIVYSEEIIAKKFAKCLRTVDEKSKRVEFVLPDHKKKNVEAGCMLPGFFKDDAIHLSLDDALRAAPLAFRSDNEHNIYLEDEEDEEKANPPETTTSASQGATKRDVLQRAQHSSKTCVTYDQVSPASPLHALYNWDPLLDFLAAVLSKEQLHRTADRLGALNVHIYHQGDELGWHFDRGEFAVSLLLQSSAESGASDEGGGHFEYAPHLRSADDQNYVDVIGVLDAAEEDKSTTSTGGRIRRLNITPGALVFFCGRHSLHRVTKVTGDTPRVMAILSFETRPGVELNDYTRLKFFGRTG</sequence>
<dbReference type="AlphaFoldDB" id="L8GTT9"/>
<dbReference type="InterPro" id="IPR005123">
    <property type="entry name" value="Oxoglu/Fe-dep_dioxygenase_dom"/>
</dbReference>
<feature type="region of interest" description="Disordered" evidence="2">
    <location>
        <begin position="1"/>
        <end position="27"/>
    </location>
</feature>
<dbReference type="PANTHER" id="PTHR45936">
    <property type="entry name" value="TRNA-DIHYDROURIDINE(20) SYNTHASE [NAD(P)+]-LIKE"/>
    <property type="match status" value="1"/>
</dbReference>
<keyword evidence="1" id="KW-0408">Iron</keyword>
<evidence type="ECO:0000313" key="4">
    <source>
        <dbReference type="EMBL" id="ELR15531.1"/>
    </source>
</evidence>
<feature type="compositionally biased region" description="Polar residues" evidence="2">
    <location>
        <begin position="145"/>
        <end position="155"/>
    </location>
</feature>
<dbReference type="STRING" id="1257118.L8GTT9"/>
<dbReference type="EMBL" id="KB008026">
    <property type="protein sequence ID" value="ELR15531.1"/>
    <property type="molecule type" value="Genomic_DNA"/>
</dbReference>
<dbReference type="Pfam" id="PF23169">
    <property type="entry name" value="HalD"/>
    <property type="match status" value="1"/>
</dbReference>
<dbReference type="OMA" id="HYNQTET"/>
<keyword evidence="5" id="KW-1185">Reference proteome</keyword>
<dbReference type="RefSeq" id="XP_004337544.1">
    <property type="nucleotide sequence ID" value="XM_004337496.1"/>
</dbReference>
<dbReference type="Gene3D" id="2.60.120.620">
    <property type="entry name" value="q2cbj1_9rhob like domain"/>
    <property type="match status" value="1"/>
</dbReference>